<keyword evidence="4" id="KW-0175">Coiled coil</keyword>
<comment type="similarity">
    <text evidence="2">Belongs to the RmuC family.</text>
</comment>
<gene>
    <name evidence="8" type="ORF">AWJ14_16135</name>
</gene>
<dbReference type="RefSeq" id="WP_066179562.1">
    <property type="nucleotide sequence ID" value="NZ_LQZT01000019.1"/>
</dbReference>
<dbReference type="InterPro" id="IPR003798">
    <property type="entry name" value="DNA_recombination_RmuC"/>
</dbReference>
<feature type="transmembrane region" description="Helical" evidence="7">
    <location>
        <begin position="20"/>
        <end position="42"/>
    </location>
</feature>
<dbReference type="GO" id="GO:0006310">
    <property type="term" value="P:DNA recombination"/>
    <property type="evidence" value="ECO:0007669"/>
    <property type="project" value="UniProtKB-KW"/>
</dbReference>
<accession>A0A1C1YUY7</accession>
<evidence type="ECO:0000256" key="2">
    <source>
        <dbReference type="ARBA" id="ARBA00009840"/>
    </source>
</evidence>
<evidence type="ECO:0000256" key="7">
    <source>
        <dbReference type="SAM" id="Phobius"/>
    </source>
</evidence>
<sequence length="429" mass="47131">METDAALFSIPLFDLGGHPVTLGQALIAGLAGLLGLILWMALSLKRAAEARTRAEAEAAHRAAQAEARLADILKAQSEMQGRMGAMAELFGARQAELNQAIGQRIDGMTQRIGSTLTDQTRNTHENLAKLQARLAAIDTAQANIQSLARDVVGLQAILSNKQTRGAFGQSRMETIIRDGLPMGAYRLQPTLSNGMRPDCTVNMPNGAPDLVIDAKFPLEAWNAMREAEAGGMAEQGAQVAQQRFRRDIEVHIRDIADKYLIPGETQDTAFLFVPSESIFAEIHERFEAVVQKAQRARVVIVSPSLLMLSIQVIQALLKDSRMREQAHLIQSEVLKLMEDLTRLDDRVRKLQSHFSMTQKDVELILTSSEKLSRRGARIEAMEFAQLADEAHPADPARQASGDGSATPRETPAFEPRSSTLKLRVVDDEE</sequence>
<evidence type="ECO:0000256" key="6">
    <source>
        <dbReference type="SAM" id="MobiDB-lite"/>
    </source>
</evidence>
<dbReference type="Pfam" id="PF02646">
    <property type="entry name" value="RmuC"/>
    <property type="match status" value="1"/>
</dbReference>
<name>A0A1C1YUY7_9HYPH</name>
<evidence type="ECO:0000313" key="9">
    <source>
        <dbReference type="Proteomes" id="UP000094795"/>
    </source>
</evidence>
<comment type="caution">
    <text evidence="8">The sequence shown here is derived from an EMBL/GenBank/DDBJ whole genome shotgun (WGS) entry which is preliminary data.</text>
</comment>
<keyword evidence="7" id="KW-0472">Membrane</keyword>
<evidence type="ECO:0000313" key="8">
    <source>
        <dbReference type="EMBL" id="OCW57275.1"/>
    </source>
</evidence>
<keyword evidence="5" id="KW-0233">DNA recombination</keyword>
<organism evidence="8 9">
    <name type="scientific">Hoeflea olei</name>
    <dbReference type="NCBI Taxonomy" id="1480615"/>
    <lineage>
        <taxon>Bacteria</taxon>
        <taxon>Pseudomonadati</taxon>
        <taxon>Pseudomonadota</taxon>
        <taxon>Alphaproteobacteria</taxon>
        <taxon>Hyphomicrobiales</taxon>
        <taxon>Rhizobiaceae</taxon>
        <taxon>Hoeflea</taxon>
    </lineage>
</organism>
<protein>
    <recommendedName>
        <fullName evidence="3">DNA recombination protein RmuC homolog</fullName>
    </recommendedName>
</protein>
<evidence type="ECO:0000256" key="1">
    <source>
        <dbReference type="ARBA" id="ARBA00003416"/>
    </source>
</evidence>
<evidence type="ECO:0000256" key="5">
    <source>
        <dbReference type="ARBA" id="ARBA00023172"/>
    </source>
</evidence>
<keyword evidence="7" id="KW-1133">Transmembrane helix</keyword>
<dbReference type="PANTHER" id="PTHR30563">
    <property type="entry name" value="DNA RECOMBINATION PROTEIN RMUC"/>
    <property type="match status" value="1"/>
</dbReference>
<comment type="function">
    <text evidence="1">Involved in DNA recombination.</text>
</comment>
<feature type="transmembrane region" description="Helical" evidence="7">
    <location>
        <begin position="298"/>
        <end position="317"/>
    </location>
</feature>
<dbReference type="Proteomes" id="UP000094795">
    <property type="component" value="Unassembled WGS sequence"/>
</dbReference>
<dbReference type="OrthoDB" id="370725at2"/>
<reference evidence="8 9" key="1">
    <citation type="submission" date="2015-12" db="EMBL/GenBank/DDBJ databases">
        <authorList>
            <person name="Shamseldin A."/>
            <person name="Moawad H."/>
            <person name="Abd El-Rahim W.M."/>
            <person name="Sadowsky M.J."/>
        </authorList>
    </citation>
    <scope>NUCLEOTIDE SEQUENCE [LARGE SCALE GENOMIC DNA]</scope>
    <source>
        <strain evidence="8 9">JC234</strain>
    </source>
</reference>
<evidence type="ECO:0000256" key="3">
    <source>
        <dbReference type="ARBA" id="ARBA00021840"/>
    </source>
</evidence>
<keyword evidence="7" id="KW-0812">Transmembrane</keyword>
<dbReference type="AlphaFoldDB" id="A0A1C1YUY7"/>
<dbReference type="EMBL" id="LQZT01000019">
    <property type="protein sequence ID" value="OCW57275.1"/>
    <property type="molecule type" value="Genomic_DNA"/>
</dbReference>
<keyword evidence="9" id="KW-1185">Reference proteome</keyword>
<proteinExistence type="inferred from homology"/>
<dbReference type="STRING" id="1480615.AWJ14_16135"/>
<feature type="region of interest" description="Disordered" evidence="6">
    <location>
        <begin position="385"/>
        <end position="429"/>
    </location>
</feature>
<dbReference type="PANTHER" id="PTHR30563:SF0">
    <property type="entry name" value="DNA RECOMBINATION PROTEIN RMUC"/>
    <property type="match status" value="1"/>
</dbReference>
<evidence type="ECO:0000256" key="4">
    <source>
        <dbReference type="ARBA" id="ARBA00023054"/>
    </source>
</evidence>